<accession>A0A212JPT5</accession>
<dbReference type="Gene3D" id="1.20.120.1760">
    <property type="match status" value="1"/>
</dbReference>
<feature type="transmembrane region" description="Helical" evidence="1">
    <location>
        <begin position="46"/>
        <end position="79"/>
    </location>
</feature>
<name>A0A212JPT5_9BACT</name>
<dbReference type="Pfam" id="PF01066">
    <property type="entry name" value="CDP-OH_P_transf"/>
    <property type="match status" value="1"/>
</dbReference>
<dbReference type="GO" id="GO:0016780">
    <property type="term" value="F:phosphotransferase activity, for other substituted phosphate groups"/>
    <property type="evidence" value="ECO:0007669"/>
    <property type="project" value="InterPro"/>
</dbReference>
<dbReference type="InterPro" id="IPR043130">
    <property type="entry name" value="CDP-OH_PTrfase_TM_dom"/>
</dbReference>
<dbReference type="RefSeq" id="WP_283685330.1">
    <property type="nucleotide sequence ID" value="NZ_LT599021.1"/>
</dbReference>
<evidence type="ECO:0000256" key="1">
    <source>
        <dbReference type="SAM" id="Phobius"/>
    </source>
</evidence>
<feature type="transmembrane region" description="Helical" evidence="1">
    <location>
        <begin position="99"/>
        <end position="122"/>
    </location>
</feature>
<keyword evidence="1" id="KW-0812">Transmembrane</keyword>
<proteinExistence type="predicted"/>
<feature type="transmembrane region" description="Helical" evidence="1">
    <location>
        <begin position="128"/>
        <end position="144"/>
    </location>
</feature>
<keyword evidence="1" id="KW-0472">Membrane</keyword>
<evidence type="ECO:0000313" key="2">
    <source>
        <dbReference type="EMBL" id="SBW01484.1"/>
    </source>
</evidence>
<sequence>MDNKQPTLESTLKSTDTEEFIDIHFYRPIGYRWALLFQKLGVTPNAVTIASIFLGIGSGICFYFDNIWISLLGIFLLVWANSYDSADGQLARMTKQFSALGRVLDGFAGNLWFASIYVGICLRLYPEWGGWIWVLACVTGYFHSKQAEMADYYRNVHLLFLKGKSGSELDNSAELTAKFKELTWSKNFGAKIVLFFYRNYTTDQENRSPRLQVLFRLLRERFGDVAPESFRNDFREKSLPLMKYTNILSFNTRSIALFVSILLGWPWLYFVFELTVLNILLVYMVTRHEKISKGFVLDIKSGKYN</sequence>
<evidence type="ECO:0008006" key="3">
    <source>
        <dbReference type="Google" id="ProtNLM"/>
    </source>
</evidence>
<dbReference type="AlphaFoldDB" id="A0A212JPT5"/>
<dbReference type="GO" id="GO:0008654">
    <property type="term" value="P:phospholipid biosynthetic process"/>
    <property type="evidence" value="ECO:0007669"/>
    <property type="project" value="InterPro"/>
</dbReference>
<dbReference type="EMBL" id="FLUL01000001">
    <property type="protein sequence ID" value="SBW01484.1"/>
    <property type="molecule type" value="Genomic_DNA"/>
</dbReference>
<dbReference type="InterPro" id="IPR000462">
    <property type="entry name" value="CDP-OH_P_trans"/>
</dbReference>
<dbReference type="GO" id="GO:0016020">
    <property type="term" value="C:membrane"/>
    <property type="evidence" value="ECO:0007669"/>
    <property type="project" value="InterPro"/>
</dbReference>
<gene>
    <name evidence="2" type="ORF">KL86DYS2_12049</name>
</gene>
<reference evidence="2" key="1">
    <citation type="submission" date="2016-04" db="EMBL/GenBank/DDBJ databases">
        <authorList>
            <person name="Evans L.H."/>
            <person name="Alamgir A."/>
            <person name="Owens N."/>
            <person name="Weber N.D."/>
            <person name="Virtaneva K."/>
            <person name="Barbian K."/>
            <person name="Babar A."/>
            <person name="Rosenke K."/>
        </authorList>
    </citation>
    <scope>NUCLEOTIDE SEQUENCE</scope>
    <source>
        <strain evidence="2">86-2</strain>
    </source>
</reference>
<organism evidence="2">
    <name type="scientific">uncultured Dysgonomonas sp</name>
    <dbReference type="NCBI Taxonomy" id="206096"/>
    <lineage>
        <taxon>Bacteria</taxon>
        <taxon>Pseudomonadati</taxon>
        <taxon>Bacteroidota</taxon>
        <taxon>Bacteroidia</taxon>
        <taxon>Bacteroidales</taxon>
        <taxon>Dysgonomonadaceae</taxon>
        <taxon>Dysgonomonas</taxon>
        <taxon>environmental samples</taxon>
    </lineage>
</organism>
<keyword evidence="1" id="KW-1133">Transmembrane helix</keyword>
<protein>
    <recommendedName>
        <fullName evidence="3">CDP-alcohol phosphatidyltransferase</fullName>
    </recommendedName>
</protein>